<proteinExistence type="predicted"/>
<feature type="signal peptide" evidence="1">
    <location>
        <begin position="1"/>
        <end position="21"/>
    </location>
</feature>
<reference evidence="2 3" key="1">
    <citation type="submission" date="2024-04" db="EMBL/GenBank/DDBJ databases">
        <title>Novel genus in family Flammeovirgaceae.</title>
        <authorList>
            <person name="Nguyen T.H."/>
            <person name="Vuong T.Q."/>
            <person name="Le H."/>
            <person name="Kim S.-G."/>
        </authorList>
    </citation>
    <scope>NUCLEOTIDE SEQUENCE [LARGE SCALE GENOMIC DNA]</scope>
    <source>
        <strain evidence="2 3">JCM 23209</strain>
    </source>
</reference>
<sequence>MKIVSTFILLFFFGNSLKVLAQNHPADTVIINFGLDSKMIFLIYKKADLDALKAYDLNAIAEDIYQKFHETDSQNMQVESGNKFLKDSSLLTVQEKSVDITDSTLTEGSSKEGRSGGTRHSLNFDIGMNNYLQNGKFPDADNQPYSVKPWGSWYVGINSVNKTPLFGRLYLEWGGGVSWYNFKLEDAQFQIQKGATEVEFVPVDNADIDPIKSKLTASYFNLSLVPLMEFGKKGAKRVCNKSEISIFDKNHPYGFRIGVGGYAGYRLGSHNKFVYKENGDKKKDRDKSNFHLNNWRYGVRVQLGYKDFDLFVNYDLNELFNESRGPELNAFSFGITL</sequence>
<feature type="chain" id="PRO_5043970551" description="Outer membrane protein beta-barrel domain-containing protein" evidence="1">
    <location>
        <begin position="22"/>
        <end position="337"/>
    </location>
</feature>
<evidence type="ECO:0008006" key="4">
    <source>
        <dbReference type="Google" id="ProtNLM"/>
    </source>
</evidence>
<keyword evidence="1" id="KW-0732">Signal</keyword>
<accession>A0AAW9SAI9</accession>
<dbReference type="AlphaFoldDB" id="A0AAW9SAI9"/>
<comment type="caution">
    <text evidence="2">The sequence shown here is derived from an EMBL/GenBank/DDBJ whole genome shotgun (WGS) entry which is preliminary data.</text>
</comment>
<evidence type="ECO:0000313" key="3">
    <source>
        <dbReference type="Proteomes" id="UP001403385"/>
    </source>
</evidence>
<name>A0AAW9SAI9_9BACT</name>
<dbReference type="EMBL" id="JBDKWZ010000009">
    <property type="protein sequence ID" value="MEN7549493.1"/>
    <property type="molecule type" value="Genomic_DNA"/>
</dbReference>
<dbReference type="RefSeq" id="WP_346822272.1">
    <property type="nucleotide sequence ID" value="NZ_JBDKWZ010000009.1"/>
</dbReference>
<evidence type="ECO:0000256" key="1">
    <source>
        <dbReference type="SAM" id="SignalP"/>
    </source>
</evidence>
<protein>
    <recommendedName>
        <fullName evidence="4">Outer membrane protein beta-barrel domain-containing protein</fullName>
    </recommendedName>
</protein>
<dbReference type="Proteomes" id="UP001403385">
    <property type="component" value="Unassembled WGS sequence"/>
</dbReference>
<keyword evidence="3" id="KW-1185">Reference proteome</keyword>
<organism evidence="2 3">
    <name type="scientific">Rapidithrix thailandica</name>
    <dbReference type="NCBI Taxonomy" id="413964"/>
    <lineage>
        <taxon>Bacteria</taxon>
        <taxon>Pseudomonadati</taxon>
        <taxon>Bacteroidota</taxon>
        <taxon>Cytophagia</taxon>
        <taxon>Cytophagales</taxon>
        <taxon>Flammeovirgaceae</taxon>
        <taxon>Rapidithrix</taxon>
    </lineage>
</organism>
<evidence type="ECO:0000313" key="2">
    <source>
        <dbReference type="EMBL" id="MEN7549493.1"/>
    </source>
</evidence>
<gene>
    <name evidence="2" type="ORF">AAG747_16335</name>
</gene>